<comment type="caution">
    <text evidence="1">The sequence shown here is derived from an EMBL/GenBank/DDBJ whole genome shotgun (WGS) entry which is preliminary data.</text>
</comment>
<dbReference type="Proteomes" id="UP000004259">
    <property type="component" value="Unassembled WGS sequence"/>
</dbReference>
<keyword evidence="2" id="KW-1185">Reference proteome</keyword>
<dbReference type="AlphaFoldDB" id="E9S7N1"/>
<organism evidence="1 2">
    <name type="scientific">Ruminococcus albus 8</name>
    <dbReference type="NCBI Taxonomy" id="246199"/>
    <lineage>
        <taxon>Bacteria</taxon>
        <taxon>Bacillati</taxon>
        <taxon>Bacillota</taxon>
        <taxon>Clostridia</taxon>
        <taxon>Eubacteriales</taxon>
        <taxon>Oscillospiraceae</taxon>
        <taxon>Ruminococcus</taxon>
    </lineage>
</organism>
<name>E9S7N1_RUMAL</name>
<dbReference type="NCBIfam" id="TIGR04135">
    <property type="entry name" value="FibroRuminTarg"/>
    <property type="match status" value="1"/>
</dbReference>
<dbReference type="RefSeq" id="WP_002846934.1">
    <property type="nucleotide sequence ID" value="NZ_ADKM02000014.1"/>
</dbReference>
<evidence type="ECO:0000313" key="2">
    <source>
        <dbReference type="Proteomes" id="UP000004259"/>
    </source>
</evidence>
<reference evidence="1 2" key="1">
    <citation type="submission" date="2011-02" db="EMBL/GenBank/DDBJ databases">
        <authorList>
            <person name="Nelson K.E."/>
            <person name="Sutton G."/>
            <person name="Torralba M."/>
            <person name="Durkin S."/>
            <person name="Harkins D."/>
            <person name="Montgomery R."/>
            <person name="Ziemer C."/>
            <person name="Klaassens E."/>
            <person name="Ocuiv P."/>
            <person name="Morrison M."/>
        </authorList>
    </citation>
    <scope>NUCLEOTIDE SEQUENCE [LARGE SCALE GENOMIC DNA]</scope>
    <source>
        <strain evidence="1 2">8</strain>
    </source>
</reference>
<proteinExistence type="predicted"/>
<dbReference type="EMBL" id="ADKM02000014">
    <property type="protein sequence ID" value="EGC04713.1"/>
    <property type="molecule type" value="Genomic_DNA"/>
</dbReference>
<protein>
    <submittedName>
        <fullName evidence="1">Conserved domain protein</fullName>
    </submittedName>
</protein>
<evidence type="ECO:0000313" key="1">
    <source>
        <dbReference type="EMBL" id="EGC04713.1"/>
    </source>
</evidence>
<gene>
    <name evidence="1" type="ORF">CUS_4343</name>
</gene>
<dbReference type="STRING" id="246199.CUS_4343"/>
<dbReference type="eggNOG" id="ENOG502ZKZ1">
    <property type="taxonomic scope" value="Bacteria"/>
</dbReference>
<sequence>MSANTEMYMEMFGNINEQNMAMAKCACVACNSCTCACSCRAVPEFEDGEFEW</sequence>
<dbReference type="OrthoDB" id="9429537at2"/>
<dbReference type="InterPro" id="IPR026425">
    <property type="entry name" value="FibroRuminTarg"/>
</dbReference>
<accession>E9S7N1</accession>